<dbReference type="PANTHER" id="PTHR33877:SF2">
    <property type="entry name" value="OS07G0170200 PROTEIN"/>
    <property type="match status" value="1"/>
</dbReference>
<name>A0A438EGZ5_VITVI</name>
<keyword evidence="1" id="KW-1133">Transmembrane helix</keyword>
<organism evidence="2 3">
    <name type="scientific">Vitis vinifera</name>
    <name type="common">Grape</name>
    <dbReference type="NCBI Taxonomy" id="29760"/>
    <lineage>
        <taxon>Eukaryota</taxon>
        <taxon>Viridiplantae</taxon>
        <taxon>Streptophyta</taxon>
        <taxon>Embryophyta</taxon>
        <taxon>Tracheophyta</taxon>
        <taxon>Spermatophyta</taxon>
        <taxon>Magnoliopsida</taxon>
        <taxon>eudicotyledons</taxon>
        <taxon>Gunneridae</taxon>
        <taxon>Pentapetalae</taxon>
        <taxon>rosids</taxon>
        <taxon>Vitales</taxon>
        <taxon>Vitaceae</taxon>
        <taxon>Viteae</taxon>
        <taxon>Vitis</taxon>
    </lineage>
</organism>
<dbReference type="Proteomes" id="UP000288805">
    <property type="component" value="Unassembled WGS sequence"/>
</dbReference>
<proteinExistence type="predicted"/>
<evidence type="ECO:0000256" key="1">
    <source>
        <dbReference type="SAM" id="Phobius"/>
    </source>
</evidence>
<gene>
    <name evidence="2" type="ORF">CK203_074417</name>
</gene>
<keyword evidence="1" id="KW-0812">Transmembrane</keyword>
<dbReference type="InterPro" id="IPR052892">
    <property type="entry name" value="NA-targeting_endonuclease"/>
</dbReference>
<keyword evidence="1" id="KW-0472">Membrane</keyword>
<dbReference type="AlphaFoldDB" id="A0A438EGZ5"/>
<evidence type="ECO:0000313" key="2">
    <source>
        <dbReference type="EMBL" id="RVW46932.1"/>
    </source>
</evidence>
<sequence>MMAQFTAQGQGRLKPLGVEPKDPYHCYKFGGGCWPRFRIHSPKLGFLDSTKLYSSSLNTKSNHFRAQARLNVGDKGIYDDDVHAGDGEFEMDELACFRVWSWISLTDESAIYVLCLLHAVVTAASIVVSILLQWLPVNVVCWRRAICLEFMEKADVLEYYDQTVNSPSGSFYIPAVLRVSS</sequence>
<comment type="caution">
    <text evidence="2">The sequence shown here is derived from an EMBL/GenBank/DDBJ whole genome shotgun (WGS) entry which is preliminary data.</text>
</comment>
<evidence type="ECO:0000313" key="3">
    <source>
        <dbReference type="Proteomes" id="UP000288805"/>
    </source>
</evidence>
<dbReference type="EMBL" id="QGNW01001296">
    <property type="protein sequence ID" value="RVW46932.1"/>
    <property type="molecule type" value="Genomic_DNA"/>
</dbReference>
<protein>
    <submittedName>
        <fullName evidence="2">Uncharacterized protein</fullName>
    </submittedName>
</protein>
<feature type="transmembrane region" description="Helical" evidence="1">
    <location>
        <begin position="110"/>
        <end position="135"/>
    </location>
</feature>
<dbReference type="PANTHER" id="PTHR33877">
    <property type="entry name" value="SLL1193 PROTEIN"/>
    <property type="match status" value="1"/>
</dbReference>
<reference evidence="2 3" key="1">
    <citation type="journal article" date="2018" name="PLoS Genet.">
        <title>Population sequencing reveals clonal diversity and ancestral inbreeding in the grapevine cultivar Chardonnay.</title>
        <authorList>
            <person name="Roach M.J."/>
            <person name="Johnson D.L."/>
            <person name="Bohlmann J."/>
            <person name="van Vuuren H.J."/>
            <person name="Jones S.J."/>
            <person name="Pretorius I.S."/>
            <person name="Schmidt S.A."/>
            <person name="Borneman A.R."/>
        </authorList>
    </citation>
    <scope>NUCLEOTIDE SEQUENCE [LARGE SCALE GENOMIC DNA]</scope>
    <source>
        <strain evidence="3">cv. Chardonnay</strain>
        <tissue evidence="2">Leaf</tissue>
    </source>
</reference>
<accession>A0A438EGZ5</accession>